<gene>
    <name evidence="1" type="ORF">HMPREF9370_2155</name>
</gene>
<keyword evidence="2" id="KW-1185">Reference proteome</keyword>
<dbReference type="EMBL" id="AGAZ01000070">
    <property type="protein sequence ID" value="EGZ44629.1"/>
    <property type="molecule type" value="Genomic_DNA"/>
</dbReference>
<dbReference type="HOGENOM" id="CLU_3313407_0_0_4"/>
<protein>
    <submittedName>
        <fullName evidence="1">Uncharacterized protein</fullName>
    </submittedName>
</protein>
<accession>G4CSS3</accession>
<dbReference type="AlphaFoldDB" id="G4CSS3"/>
<dbReference type="PATRIC" id="fig|1030841.3.peg.2146"/>
<name>G4CSS3_9NEIS</name>
<comment type="caution">
    <text evidence="1">The sequence shown here is derived from an EMBL/GenBank/DDBJ whole genome shotgun (WGS) entry which is preliminary data.</text>
</comment>
<proteinExistence type="predicted"/>
<evidence type="ECO:0000313" key="1">
    <source>
        <dbReference type="EMBL" id="EGZ44629.1"/>
    </source>
</evidence>
<reference evidence="1 2" key="1">
    <citation type="submission" date="2011-06" db="EMBL/GenBank/DDBJ databases">
        <authorList>
            <person name="Muzny D."/>
            <person name="Qin X."/>
            <person name="Deng J."/>
            <person name="Jiang H."/>
            <person name="Liu Y."/>
            <person name="Qu J."/>
            <person name="Song X.-Z."/>
            <person name="Zhang L."/>
            <person name="Thornton R."/>
            <person name="Coyle M."/>
            <person name="Francisco L."/>
            <person name="Jackson L."/>
            <person name="Javaid M."/>
            <person name="Korchina V."/>
            <person name="Kovar C."/>
            <person name="Mata R."/>
            <person name="Mathew T."/>
            <person name="Ngo R."/>
            <person name="Nguyen L."/>
            <person name="Nguyen N."/>
            <person name="Okwuonu G."/>
            <person name="Ongeri F."/>
            <person name="Pham C."/>
            <person name="Simmons D."/>
            <person name="Wilczek-Boney K."/>
            <person name="Hale W."/>
            <person name="Jakkamsetti A."/>
            <person name="Pham P."/>
            <person name="Ruth R."/>
            <person name="San Lucas F."/>
            <person name="Warren J."/>
            <person name="Zhang J."/>
            <person name="Zhao Z."/>
            <person name="Zhou C."/>
            <person name="Zhu D."/>
            <person name="Lee S."/>
            <person name="Bess C."/>
            <person name="Blankenburg K."/>
            <person name="Forbes L."/>
            <person name="Fu Q."/>
            <person name="Gubbala S."/>
            <person name="Hirani K."/>
            <person name="Jayaseelan J.C."/>
            <person name="Lara F."/>
            <person name="Munidasa M."/>
            <person name="Palculict T."/>
            <person name="Patil S."/>
            <person name="Pu L.-L."/>
            <person name="Saada N."/>
            <person name="Tang L."/>
            <person name="Weissenberger G."/>
            <person name="Zhu Y."/>
            <person name="Hemphill L."/>
            <person name="Shang Y."/>
            <person name="Youmans B."/>
            <person name="Ayvaz T."/>
            <person name="Ross M."/>
            <person name="Santibanez J."/>
            <person name="Aqrawi P."/>
            <person name="Gross S."/>
            <person name="Joshi V."/>
            <person name="Fowler G."/>
            <person name="Nazareth L."/>
            <person name="Reid J."/>
            <person name="Worley K."/>
            <person name="Petrosino J."/>
            <person name="Highlander S."/>
            <person name="Gibbs R."/>
        </authorList>
    </citation>
    <scope>NUCLEOTIDE SEQUENCE [LARGE SCALE GENOMIC DNA]</scope>
    <source>
        <strain evidence="1 2">9715</strain>
    </source>
</reference>
<evidence type="ECO:0000313" key="2">
    <source>
        <dbReference type="Proteomes" id="UP000005336"/>
    </source>
</evidence>
<sequence>MRTGCGHWPNFEINYQARATILNACLKPFSDRHYIRTQT</sequence>
<dbReference type="Proteomes" id="UP000005336">
    <property type="component" value="Unassembled WGS sequence"/>
</dbReference>
<organism evidence="1 2">
    <name type="scientific">Neisseria wadsworthii 9715</name>
    <dbReference type="NCBI Taxonomy" id="1030841"/>
    <lineage>
        <taxon>Bacteria</taxon>
        <taxon>Pseudomonadati</taxon>
        <taxon>Pseudomonadota</taxon>
        <taxon>Betaproteobacteria</taxon>
        <taxon>Neisseriales</taxon>
        <taxon>Neisseriaceae</taxon>
        <taxon>Neisseria</taxon>
    </lineage>
</organism>